<evidence type="ECO:0000313" key="1">
    <source>
        <dbReference type="EMBL" id="KAH6924440.1"/>
    </source>
</evidence>
<comment type="caution">
    <text evidence="1">The sequence shown here is derived from an EMBL/GenBank/DDBJ whole genome shotgun (WGS) entry which is preliminary data.</text>
</comment>
<accession>A0ACB7RQH0</accession>
<dbReference type="EMBL" id="CM023488">
    <property type="protein sequence ID" value="KAH6924440.1"/>
    <property type="molecule type" value="Genomic_DNA"/>
</dbReference>
<reference evidence="1" key="1">
    <citation type="submission" date="2020-05" db="EMBL/GenBank/DDBJ databases">
        <title>Large-scale comparative analyses of tick genomes elucidate their genetic diversity and vector capacities.</title>
        <authorList>
            <person name="Jia N."/>
            <person name="Wang J."/>
            <person name="Shi W."/>
            <person name="Du L."/>
            <person name="Sun Y."/>
            <person name="Zhan W."/>
            <person name="Jiang J."/>
            <person name="Wang Q."/>
            <person name="Zhang B."/>
            <person name="Ji P."/>
            <person name="Sakyi L.B."/>
            <person name="Cui X."/>
            <person name="Yuan T."/>
            <person name="Jiang B."/>
            <person name="Yang W."/>
            <person name="Lam T.T.-Y."/>
            <person name="Chang Q."/>
            <person name="Ding S."/>
            <person name="Wang X."/>
            <person name="Zhu J."/>
            <person name="Ruan X."/>
            <person name="Zhao L."/>
            <person name="Wei J."/>
            <person name="Que T."/>
            <person name="Du C."/>
            <person name="Cheng J."/>
            <person name="Dai P."/>
            <person name="Han X."/>
            <person name="Huang E."/>
            <person name="Gao Y."/>
            <person name="Liu J."/>
            <person name="Shao H."/>
            <person name="Ye R."/>
            <person name="Li L."/>
            <person name="Wei W."/>
            <person name="Wang X."/>
            <person name="Wang C."/>
            <person name="Yang T."/>
            <person name="Huo Q."/>
            <person name="Li W."/>
            <person name="Guo W."/>
            <person name="Chen H."/>
            <person name="Zhou L."/>
            <person name="Ni X."/>
            <person name="Tian J."/>
            <person name="Zhou Y."/>
            <person name="Sheng Y."/>
            <person name="Liu T."/>
            <person name="Pan Y."/>
            <person name="Xia L."/>
            <person name="Li J."/>
            <person name="Zhao F."/>
            <person name="Cao W."/>
        </authorList>
    </citation>
    <scope>NUCLEOTIDE SEQUENCE</scope>
    <source>
        <strain evidence="1">Hyas-2018</strain>
    </source>
</reference>
<keyword evidence="2" id="KW-1185">Reference proteome</keyword>
<gene>
    <name evidence="1" type="ORF">HPB50_017497</name>
</gene>
<protein>
    <submittedName>
        <fullName evidence="1">Uncharacterized protein</fullName>
    </submittedName>
</protein>
<dbReference type="Proteomes" id="UP000821845">
    <property type="component" value="Chromosome 8"/>
</dbReference>
<sequence>MSDLIIGFSRKPLGDAEERADNGVASFARGYVRCPLPSVEKRTPRFKNAKPLRHANVAKRIRIPLVNKKPLRNASVWKRIPRFENGENIDAMWVTNASENKGNSAMLRITSGFP</sequence>
<name>A0ACB7RQH0_HYAAI</name>
<evidence type="ECO:0000313" key="2">
    <source>
        <dbReference type="Proteomes" id="UP000821845"/>
    </source>
</evidence>
<organism evidence="1 2">
    <name type="scientific">Hyalomma asiaticum</name>
    <name type="common">Tick</name>
    <dbReference type="NCBI Taxonomy" id="266040"/>
    <lineage>
        <taxon>Eukaryota</taxon>
        <taxon>Metazoa</taxon>
        <taxon>Ecdysozoa</taxon>
        <taxon>Arthropoda</taxon>
        <taxon>Chelicerata</taxon>
        <taxon>Arachnida</taxon>
        <taxon>Acari</taxon>
        <taxon>Parasitiformes</taxon>
        <taxon>Ixodida</taxon>
        <taxon>Ixodoidea</taxon>
        <taxon>Ixodidae</taxon>
        <taxon>Hyalomminae</taxon>
        <taxon>Hyalomma</taxon>
    </lineage>
</organism>
<proteinExistence type="predicted"/>